<evidence type="ECO:0000313" key="2">
    <source>
        <dbReference type="EMBL" id="SHN09688.1"/>
    </source>
</evidence>
<reference evidence="2 3" key="1">
    <citation type="submission" date="2016-11" db="EMBL/GenBank/DDBJ databases">
        <authorList>
            <person name="Jaros S."/>
            <person name="Januszkiewicz K."/>
            <person name="Wedrychowicz H."/>
        </authorList>
    </citation>
    <scope>NUCLEOTIDE SEQUENCE [LARGE SCALE GENOMIC DNA]</scope>
    <source>
        <strain evidence="2 3">CGMCC 1.10681</strain>
    </source>
</reference>
<dbReference type="RefSeq" id="WP_170862670.1">
    <property type="nucleotide sequence ID" value="NZ_FRCZ01000003.1"/>
</dbReference>
<dbReference type="EMBL" id="FRCZ01000003">
    <property type="protein sequence ID" value="SHN09688.1"/>
    <property type="molecule type" value="Genomic_DNA"/>
</dbReference>
<dbReference type="AlphaFoldDB" id="A0A1M7NZL7"/>
<evidence type="ECO:0000313" key="3">
    <source>
        <dbReference type="Proteomes" id="UP000184184"/>
    </source>
</evidence>
<name>A0A1M7NZL7_9BACI</name>
<gene>
    <name evidence="2" type="ORF">SAMN05216179_1862</name>
</gene>
<keyword evidence="3" id="KW-1185">Reference proteome</keyword>
<accession>A0A1M7NZL7</accession>
<evidence type="ECO:0000256" key="1">
    <source>
        <dbReference type="SAM" id="MobiDB-lite"/>
    </source>
</evidence>
<feature type="region of interest" description="Disordered" evidence="1">
    <location>
        <begin position="1"/>
        <end position="21"/>
    </location>
</feature>
<dbReference type="Proteomes" id="UP000184184">
    <property type="component" value="Unassembled WGS sequence"/>
</dbReference>
<sequence length="57" mass="6894">MRTSYKHKRTAATNHFQTNHTHQYKEYQQRDYQTEIAAQFDIALHSTQKIAKNKKRT</sequence>
<protein>
    <submittedName>
        <fullName evidence="2">Uncharacterized protein</fullName>
    </submittedName>
</protein>
<proteinExistence type="predicted"/>
<organism evidence="2 3">
    <name type="scientific">Gracilibacillus kekensis</name>
    <dbReference type="NCBI Taxonomy" id="1027249"/>
    <lineage>
        <taxon>Bacteria</taxon>
        <taxon>Bacillati</taxon>
        <taxon>Bacillota</taxon>
        <taxon>Bacilli</taxon>
        <taxon>Bacillales</taxon>
        <taxon>Bacillaceae</taxon>
        <taxon>Gracilibacillus</taxon>
    </lineage>
</organism>
<feature type="compositionally biased region" description="Basic residues" evidence="1">
    <location>
        <begin position="1"/>
        <end position="10"/>
    </location>
</feature>
<feature type="compositionally biased region" description="Polar residues" evidence="1">
    <location>
        <begin position="11"/>
        <end position="21"/>
    </location>
</feature>